<evidence type="ECO:0000256" key="1">
    <source>
        <dbReference type="ARBA" id="ARBA00000971"/>
    </source>
</evidence>
<comment type="function">
    <text evidence="7">Involved in protein export. Acts as a chaperone by maintaining the newly synthesized protein in an open conformation. Functions as a peptidyl-prolyl cis-trans isomerase.</text>
</comment>
<evidence type="ECO:0000256" key="3">
    <source>
        <dbReference type="ARBA" id="ARBA00013194"/>
    </source>
</evidence>
<evidence type="ECO:0000256" key="5">
    <source>
        <dbReference type="ARBA" id="ARBA00023186"/>
    </source>
</evidence>
<evidence type="ECO:0000256" key="6">
    <source>
        <dbReference type="ARBA" id="ARBA00023235"/>
    </source>
</evidence>
<keyword evidence="6" id="KW-0413">Isomerase</keyword>
<dbReference type="PANTHER" id="PTHR30560:SF5">
    <property type="entry name" value="OS09G0515400 PROTEIN"/>
    <property type="match status" value="1"/>
</dbReference>
<evidence type="ECO:0000313" key="10">
    <source>
        <dbReference type="RefSeq" id="XP_010907696.1"/>
    </source>
</evidence>
<dbReference type="GO" id="GO:0043335">
    <property type="term" value="P:protein unfolding"/>
    <property type="evidence" value="ECO:0007669"/>
    <property type="project" value="TreeGrafter"/>
</dbReference>
<dbReference type="GO" id="GO:0003755">
    <property type="term" value="F:peptidyl-prolyl cis-trans isomerase activity"/>
    <property type="evidence" value="ECO:0007669"/>
    <property type="project" value="UniProtKB-KW"/>
</dbReference>
<dbReference type="FunFam" id="3.30.70.1050:FF:000004">
    <property type="entry name" value="Trigger factor"/>
    <property type="match status" value="1"/>
</dbReference>
<evidence type="ECO:0000313" key="9">
    <source>
        <dbReference type="Proteomes" id="UP000504607"/>
    </source>
</evidence>
<dbReference type="GO" id="GO:0044183">
    <property type="term" value="F:protein folding chaperone"/>
    <property type="evidence" value="ECO:0007669"/>
    <property type="project" value="TreeGrafter"/>
</dbReference>
<comment type="catalytic activity">
    <reaction evidence="1">
        <text>[protein]-peptidylproline (omega=180) = [protein]-peptidylproline (omega=0)</text>
        <dbReference type="Rhea" id="RHEA:16237"/>
        <dbReference type="Rhea" id="RHEA-COMP:10747"/>
        <dbReference type="Rhea" id="RHEA-COMP:10748"/>
        <dbReference type="ChEBI" id="CHEBI:83833"/>
        <dbReference type="ChEBI" id="CHEBI:83834"/>
        <dbReference type="EC" id="5.2.1.8"/>
    </reaction>
</comment>
<name>A0A6I9QFE1_ELAGV</name>
<sequence length="212" mass="23502">MDIAVETLVMGLKPEVMSQKQRIDFHTGVQFPRRTQTSFLMSNVAHKNSKRFRHKIFCAIQAVSPGLENLGDSVTAFEDFTAAANATADGQIKMRVDVSGAKTQTIFDDVFSKLVAAAQPIPGFRRVKGGKTPDIPKDILLHIIGPSKVNKQSIEKIINSAVAEYVEKEGLKVTKDLKVEQSLEELEAIFQPGKNFSFDAYLQLQETNSTKF</sequence>
<dbReference type="InterPro" id="IPR005215">
    <property type="entry name" value="Trig_fac"/>
</dbReference>
<dbReference type="GeneID" id="105034301"/>
<dbReference type="InterPro" id="IPR036611">
    <property type="entry name" value="Trigger_fac_ribosome-bd_sf"/>
</dbReference>
<dbReference type="GO" id="GO:0051083">
    <property type="term" value="P:'de novo' cotranslational protein folding"/>
    <property type="evidence" value="ECO:0007669"/>
    <property type="project" value="TreeGrafter"/>
</dbReference>
<gene>
    <name evidence="10" type="primary">LOC105034301</name>
</gene>
<keyword evidence="4" id="KW-0697">Rotamase</keyword>
<dbReference type="EC" id="5.2.1.8" evidence="3"/>
<dbReference type="OrthoDB" id="1881930at2759"/>
<evidence type="ECO:0000259" key="8">
    <source>
        <dbReference type="Pfam" id="PF05697"/>
    </source>
</evidence>
<evidence type="ECO:0000256" key="7">
    <source>
        <dbReference type="ARBA" id="ARBA00024849"/>
    </source>
</evidence>
<dbReference type="RefSeq" id="XP_010907696.1">
    <property type="nucleotide sequence ID" value="XM_010909394.3"/>
</dbReference>
<protein>
    <recommendedName>
        <fullName evidence="3">peptidylprolyl isomerase</fullName>
        <ecNumber evidence="3">5.2.1.8</ecNumber>
    </recommendedName>
</protein>
<dbReference type="InParanoid" id="A0A6I9QFE1"/>
<organism evidence="9 10">
    <name type="scientific">Elaeis guineensis var. tenera</name>
    <name type="common">Oil palm</name>
    <dbReference type="NCBI Taxonomy" id="51953"/>
    <lineage>
        <taxon>Eukaryota</taxon>
        <taxon>Viridiplantae</taxon>
        <taxon>Streptophyta</taxon>
        <taxon>Embryophyta</taxon>
        <taxon>Tracheophyta</taxon>
        <taxon>Spermatophyta</taxon>
        <taxon>Magnoliopsida</taxon>
        <taxon>Liliopsida</taxon>
        <taxon>Arecaceae</taxon>
        <taxon>Arecoideae</taxon>
        <taxon>Cocoseae</taxon>
        <taxon>Elaeidinae</taxon>
        <taxon>Elaeis</taxon>
    </lineage>
</organism>
<dbReference type="KEGG" id="egu:105034301"/>
<dbReference type="GO" id="GO:0043022">
    <property type="term" value="F:ribosome binding"/>
    <property type="evidence" value="ECO:0007669"/>
    <property type="project" value="TreeGrafter"/>
</dbReference>
<comment type="similarity">
    <text evidence="2">Belongs to the FKBP-type PPIase family. Tig subfamily.</text>
</comment>
<keyword evidence="5" id="KW-0143">Chaperone</keyword>
<feature type="domain" description="Trigger factor ribosome-binding bacterial" evidence="8">
    <location>
        <begin position="90"/>
        <end position="203"/>
    </location>
</feature>
<dbReference type="Proteomes" id="UP000504607">
    <property type="component" value="Unplaced"/>
</dbReference>
<dbReference type="PANTHER" id="PTHR30560">
    <property type="entry name" value="TRIGGER FACTOR CHAPERONE AND PEPTIDYL-PROLYL CIS/TRANS ISOMERASE"/>
    <property type="match status" value="1"/>
</dbReference>
<dbReference type="SUPFAM" id="SSF102735">
    <property type="entry name" value="Trigger factor ribosome-binding domain"/>
    <property type="match status" value="1"/>
</dbReference>
<dbReference type="Pfam" id="PF05697">
    <property type="entry name" value="Trigger_N"/>
    <property type="match status" value="1"/>
</dbReference>
<keyword evidence="9" id="KW-1185">Reference proteome</keyword>
<reference evidence="10" key="1">
    <citation type="submission" date="2025-08" db="UniProtKB">
        <authorList>
            <consortium name="RefSeq"/>
        </authorList>
    </citation>
    <scope>IDENTIFICATION</scope>
</reference>
<accession>A0A6I9QFE1</accession>
<evidence type="ECO:0000256" key="2">
    <source>
        <dbReference type="ARBA" id="ARBA00005464"/>
    </source>
</evidence>
<evidence type="ECO:0000256" key="4">
    <source>
        <dbReference type="ARBA" id="ARBA00023110"/>
    </source>
</evidence>
<dbReference type="AlphaFoldDB" id="A0A6I9QFE1"/>
<dbReference type="FunCoup" id="A0A6I9QFE1">
    <property type="interactions" value="1776"/>
</dbReference>
<proteinExistence type="inferred from homology"/>
<dbReference type="Gene3D" id="3.30.70.1050">
    <property type="entry name" value="Trigger factor ribosome-binding domain"/>
    <property type="match status" value="1"/>
</dbReference>
<dbReference type="GO" id="GO:0015031">
    <property type="term" value="P:protein transport"/>
    <property type="evidence" value="ECO:0007669"/>
    <property type="project" value="InterPro"/>
</dbReference>
<dbReference type="InterPro" id="IPR008881">
    <property type="entry name" value="Trigger_fac_ribosome-bd_bac"/>
</dbReference>